<keyword evidence="3 6" id="KW-0812">Transmembrane</keyword>
<feature type="transmembrane region" description="Helical" evidence="6">
    <location>
        <begin position="175"/>
        <end position="194"/>
    </location>
</feature>
<dbReference type="PANTHER" id="PTHR38825:SF1">
    <property type="entry name" value="TRANSPORTER, LYSE FAMILY"/>
    <property type="match status" value="1"/>
</dbReference>
<dbReference type="GO" id="GO:0005886">
    <property type="term" value="C:plasma membrane"/>
    <property type="evidence" value="ECO:0007669"/>
    <property type="project" value="UniProtKB-SubCell"/>
</dbReference>
<accession>A0A0W8EBD8</accession>
<dbReference type="PANTHER" id="PTHR38825">
    <property type="entry name" value="LYSINE EXPORTER PROTEIN (LYSE/YGGA)"/>
    <property type="match status" value="1"/>
</dbReference>
<dbReference type="EMBL" id="LNQE01001766">
    <property type="protein sequence ID" value="KUG05782.1"/>
    <property type="molecule type" value="Genomic_DNA"/>
</dbReference>
<reference evidence="7" key="1">
    <citation type="journal article" date="2015" name="Proc. Natl. Acad. Sci. U.S.A.">
        <title>Networks of energetic and metabolic interactions define dynamics in microbial communities.</title>
        <authorList>
            <person name="Embree M."/>
            <person name="Liu J.K."/>
            <person name="Al-Bassam M.M."/>
            <person name="Zengler K."/>
        </authorList>
    </citation>
    <scope>NUCLEOTIDE SEQUENCE</scope>
</reference>
<keyword evidence="4 6" id="KW-1133">Transmembrane helix</keyword>
<keyword evidence="5 6" id="KW-0472">Membrane</keyword>
<evidence type="ECO:0000256" key="2">
    <source>
        <dbReference type="ARBA" id="ARBA00022475"/>
    </source>
</evidence>
<keyword evidence="2" id="KW-1003">Cell membrane</keyword>
<dbReference type="InterPro" id="IPR001123">
    <property type="entry name" value="LeuE-type"/>
</dbReference>
<organism evidence="7">
    <name type="scientific">hydrocarbon metagenome</name>
    <dbReference type="NCBI Taxonomy" id="938273"/>
    <lineage>
        <taxon>unclassified sequences</taxon>
        <taxon>metagenomes</taxon>
        <taxon>ecological metagenomes</taxon>
    </lineage>
</organism>
<evidence type="ECO:0000256" key="5">
    <source>
        <dbReference type="ARBA" id="ARBA00023136"/>
    </source>
</evidence>
<dbReference type="GO" id="GO:0006865">
    <property type="term" value="P:amino acid transport"/>
    <property type="evidence" value="ECO:0007669"/>
    <property type="project" value="InterPro"/>
</dbReference>
<name>A0A0W8EBD8_9ZZZZ</name>
<gene>
    <name evidence="7" type="ORF">ASZ90_016761</name>
</gene>
<protein>
    <submittedName>
        <fullName evidence="7">Transporter, lyse family</fullName>
    </submittedName>
</protein>
<evidence type="ECO:0000256" key="4">
    <source>
        <dbReference type="ARBA" id="ARBA00022989"/>
    </source>
</evidence>
<comment type="subcellular location">
    <subcellularLocation>
        <location evidence="1">Cell membrane</location>
        <topology evidence="1">Multi-pass membrane protein</topology>
    </subcellularLocation>
</comment>
<comment type="caution">
    <text evidence="7">The sequence shown here is derived from an EMBL/GenBank/DDBJ whole genome shotgun (WGS) entry which is preliminary data.</text>
</comment>
<feature type="transmembrane region" description="Helical" evidence="6">
    <location>
        <begin position="105"/>
        <end position="122"/>
    </location>
</feature>
<evidence type="ECO:0000256" key="3">
    <source>
        <dbReference type="ARBA" id="ARBA00022692"/>
    </source>
</evidence>
<evidence type="ECO:0000313" key="7">
    <source>
        <dbReference type="EMBL" id="KUG05782.1"/>
    </source>
</evidence>
<sequence>MFLLGFLIGLTGALAPGPTLVATINASLKGGWSMGPRVTLGHIVVEIFMVLLVVAGVSVIIGRYSWVIAGIGGGALILFGILTISESRTVTLSFSREGSQEVRPFIAGVVTSIANPYFWIWWFTVGSALLIGAYAGGIILVVVFIAGHWAADLGWLTLVSVSIHRGRFILGEREYRFVTGICGVFLVLFGAYYLSTVRPWVQ</sequence>
<proteinExistence type="predicted"/>
<feature type="transmembrane region" description="Helical" evidence="6">
    <location>
        <begin position="39"/>
        <end position="61"/>
    </location>
</feature>
<feature type="transmembrane region" description="Helical" evidence="6">
    <location>
        <begin position="129"/>
        <end position="151"/>
    </location>
</feature>
<evidence type="ECO:0000256" key="1">
    <source>
        <dbReference type="ARBA" id="ARBA00004651"/>
    </source>
</evidence>
<feature type="transmembrane region" description="Helical" evidence="6">
    <location>
        <begin position="66"/>
        <end position="85"/>
    </location>
</feature>
<evidence type="ECO:0000256" key="6">
    <source>
        <dbReference type="SAM" id="Phobius"/>
    </source>
</evidence>
<dbReference type="AlphaFoldDB" id="A0A0W8EBD8"/>
<dbReference type="Pfam" id="PF01810">
    <property type="entry name" value="LysE"/>
    <property type="match status" value="1"/>
</dbReference>